<accession>A0AAE0GDF9</accession>
<dbReference type="EMBL" id="LGRX02006865">
    <property type="protein sequence ID" value="KAK3275967.1"/>
    <property type="molecule type" value="Genomic_DNA"/>
</dbReference>
<dbReference type="SUPFAM" id="SSF50729">
    <property type="entry name" value="PH domain-like"/>
    <property type="match status" value="1"/>
</dbReference>
<evidence type="ECO:0000313" key="2">
    <source>
        <dbReference type="EMBL" id="KAK3275967.1"/>
    </source>
</evidence>
<name>A0AAE0GDF9_9CHLO</name>
<sequence>MCPSARRTDGNDIWVWKKSEQMPFGWKTRVVSVEESKQLLRYYKGPKNKDKNLCAELDLKAVTNLQVHRPKQTTLAGHQKYAFEFTAPHSPRSPKAKGGKLQQLVLQADTEGERQALMRVIQRCSETDRIARSPKKGAILDLEVE</sequence>
<dbReference type="AlphaFoldDB" id="A0AAE0GDF9"/>
<evidence type="ECO:0000259" key="1">
    <source>
        <dbReference type="Pfam" id="PF00169"/>
    </source>
</evidence>
<dbReference type="InterPro" id="IPR011993">
    <property type="entry name" value="PH-like_dom_sf"/>
</dbReference>
<protein>
    <recommendedName>
        <fullName evidence="1">PH domain-containing protein</fullName>
    </recommendedName>
</protein>
<dbReference type="InterPro" id="IPR001849">
    <property type="entry name" value="PH_domain"/>
</dbReference>
<gene>
    <name evidence="2" type="ORF">CYMTET_15935</name>
</gene>
<organism evidence="2 3">
    <name type="scientific">Cymbomonas tetramitiformis</name>
    <dbReference type="NCBI Taxonomy" id="36881"/>
    <lineage>
        <taxon>Eukaryota</taxon>
        <taxon>Viridiplantae</taxon>
        <taxon>Chlorophyta</taxon>
        <taxon>Pyramimonadophyceae</taxon>
        <taxon>Pyramimonadales</taxon>
        <taxon>Pyramimonadaceae</taxon>
        <taxon>Cymbomonas</taxon>
    </lineage>
</organism>
<feature type="domain" description="PH" evidence="1">
    <location>
        <begin position="14"/>
        <end position="125"/>
    </location>
</feature>
<evidence type="ECO:0000313" key="3">
    <source>
        <dbReference type="Proteomes" id="UP001190700"/>
    </source>
</evidence>
<dbReference type="Pfam" id="PF00169">
    <property type="entry name" value="PH"/>
    <property type="match status" value="1"/>
</dbReference>
<keyword evidence="3" id="KW-1185">Reference proteome</keyword>
<dbReference type="CDD" id="cd00821">
    <property type="entry name" value="PH"/>
    <property type="match status" value="1"/>
</dbReference>
<comment type="caution">
    <text evidence="2">The sequence shown here is derived from an EMBL/GenBank/DDBJ whole genome shotgun (WGS) entry which is preliminary data.</text>
</comment>
<proteinExistence type="predicted"/>
<dbReference type="Proteomes" id="UP001190700">
    <property type="component" value="Unassembled WGS sequence"/>
</dbReference>
<dbReference type="Gene3D" id="2.30.29.30">
    <property type="entry name" value="Pleckstrin-homology domain (PH domain)/Phosphotyrosine-binding domain (PTB)"/>
    <property type="match status" value="1"/>
</dbReference>
<reference evidence="2 3" key="1">
    <citation type="journal article" date="2015" name="Genome Biol. Evol.">
        <title>Comparative Genomics of a Bacterivorous Green Alga Reveals Evolutionary Causalities and Consequences of Phago-Mixotrophic Mode of Nutrition.</title>
        <authorList>
            <person name="Burns J.A."/>
            <person name="Paasch A."/>
            <person name="Narechania A."/>
            <person name="Kim E."/>
        </authorList>
    </citation>
    <scope>NUCLEOTIDE SEQUENCE [LARGE SCALE GENOMIC DNA]</scope>
    <source>
        <strain evidence="2 3">PLY_AMNH</strain>
    </source>
</reference>